<feature type="region of interest" description="Disordered" evidence="1">
    <location>
        <begin position="188"/>
        <end position="224"/>
    </location>
</feature>
<dbReference type="EMBL" id="KV424019">
    <property type="protein sequence ID" value="KZT54208.1"/>
    <property type="molecule type" value="Genomic_DNA"/>
</dbReference>
<feature type="transmembrane region" description="Helical" evidence="2">
    <location>
        <begin position="124"/>
        <end position="141"/>
    </location>
</feature>
<keyword evidence="2" id="KW-0472">Membrane</keyword>
<name>A0A165E6J9_9BASI</name>
<dbReference type="Proteomes" id="UP000076842">
    <property type="component" value="Unassembled WGS sequence"/>
</dbReference>
<keyword evidence="2" id="KW-0812">Transmembrane</keyword>
<keyword evidence="2" id="KW-1133">Transmembrane helix</keyword>
<dbReference type="AlphaFoldDB" id="A0A165E6J9"/>
<feature type="transmembrane region" description="Helical" evidence="2">
    <location>
        <begin position="43"/>
        <end position="65"/>
    </location>
</feature>
<feature type="transmembrane region" description="Helical" evidence="2">
    <location>
        <begin position="161"/>
        <end position="181"/>
    </location>
</feature>
<keyword evidence="4" id="KW-1185">Reference proteome</keyword>
<gene>
    <name evidence="3" type="ORF">CALCODRAFT_485722</name>
</gene>
<evidence type="ECO:0000256" key="2">
    <source>
        <dbReference type="SAM" id="Phobius"/>
    </source>
</evidence>
<evidence type="ECO:0000313" key="4">
    <source>
        <dbReference type="Proteomes" id="UP000076842"/>
    </source>
</evidence>
<reference evidence="3 4" key="1">
    <citation type="journal article" date="2016" name="Mol. Biol. Evol.">
        <title>Comparative Genomics of Early-Diverging Mushroom-Forming Fungi Provides Insights into the Origins of Lignocellulose Decay Capabilities.</title>
        <authorList>
            <person name="Nagy L.G."/>
            <person name="Riley R."/>
            <person name="Tritt A."/>
            <person name="Adam C."/>
            <person name="Daum C."/>
            <person name="Floudas D."/>
            <person name="Sun H."/>
            <person name="Yadav J.S."/>
            <person name="Pangilinan J."/>
            <person name="Larsson K.H."/>
            <person name="Matsuura K."/>
            <person name="Barry K."/>
            <person name="Labutti K."/>
            <person name="Kuo R."/>
            <person name="Ohm R.A."/>
            <person name="Bhattacharya S.S."/>
            <person name="Shirouzu T."/>
            <person name="Yoshinaga Y."/>
            <person name="Martin F.M."/>
            <person name="Grigoriev I.V."/>
            <person name="Hibbett D.S."/>
        </authorList>
    </citation>
    <scope>NUCLEOTIDE SEQUENCE [LARGE SCALE GENOMIC DNA]</scope>
    <source>
        <strain evidence="3 4">HHB12733</strain>
    </source>
</reference>
<protein>
    <submittedName>
        <fullName evidence="3">Uncharacterized protein</fullName>
    </submittedName>
</protein>
<evidence type="ECO:0000256" key="1">
    <source>
        <dbReference type="SAM" id="MobiDB-lite"/>
    </source>
</evidence>
<proteinExistence type="predicted"/>
<dbReference type="InParanoid" id="A0A165E6J9"/>
<sequence>MSTSSTMQIDTTSVNLILLAGALGLGLYFVITRYRGPRLSPSAFIDELVILWILFDFVIHSMVVYRKYFNPDTASIALVWQNFVGTESRSWAAWVAWLSAGLASVRFNAGAFSNWSEERPRSHWTELAVAVLEIYTTFYGYQQLQLDTPLVWSEAAVQLSFHLLNALWVVIPAFVACYNLGRILDRNSTSTTPQEEGHASDPAIMVELEEDGGQSSEPTMPVSVAEELRARRAKRLTEGSVNA</sequence>
<evidence type="ECO:0000313" key="3">
    <source>
        <dbReference type="EMBL" id="KZT54208.1"/>
    </source>
</evidence>
<organism evidence="3 4">
    <name type="scientific">Calocera cornea HHB12733</name>
    <dbReference type="NCBI Taxonomy" id="1353952"/>
    <lineage>
        <taxon>Eukaryota</taxon>
        <taxon>Fungi</taxon>
        <taxon>Dikarya</taxon>
        <taxon>Basidiomycota</taxon>
        <taxon>Agaricomycotina</taxon>
        <taxon>Dacrymycetes</taxon>
        <taxon>Dacrymycetales</taxon>
        <taxon>Dacrymycetaceae</taxon>
        <taxon>Calocera</taxon>
    </lineage>
</organism>
<feature type="transmembrane region" description="Helical" evidence="2">
    <location>
        <begin position="12"/>
        <end position="31"/>
    </location>
</feature>
<accession>A0A165E6J9</accession>